<gene>
    <name evidence="1" type="ORF">NUW58_g4748</name>
</gene>
<evidence type="ECO:0000313" key="2">
    <source>
        <dbReference type="Proteomes" id="UP001143856"/>
    </source>
</evidence>
<sequence>MDRQTELPEPFLSLLLNIGRPMPPDFPRNAQRPSFHERVEAMPEDLFRDTLPAPILHEMTQSVFNESLKDVVEESKDILSDEDLQIILSDFNNTLPEEIPRPPREQAIQLLRHTLVEQSIHKHEGLFDECREILLNQHIQFERDRFREFVDSGRHRSLADGDFIHASLKMWRRLYPGFRDKFSILKPDLDEMCSFTEQVQMMVQDLRGRDERFSFILSALDEFIRNDDGPHVARECVNRIISADPNGLEDDALKGILSEILTVATSIRTKDPANSLNKEVALREIIDSAIYQLLHVFQQDLSLEQLPLDIHSTAHFQTFRNLYERSKVLSPQAAIQVNLEPQKGSQNEARYQYPTRLDSESGEIRILEILPGAKDEPIECHLLVRNVHQDGVSEALSYVWGNDKDEEKIRVDHKDFTIRKNLHRILRGLRHPDTTREIWIDAICINQSDSEEKGGQVNMMGMLYSKAKSTTIWLSGDPLDHDFEEYHREEQSFDMEGWYSPIPAGLGGIYTDQYDLATILRKAQKHSIEDSWNERQWILYTMLLRCIGLVLMCSWWERVWTIQEAAMNSPIFFFRGHTFPFADLTEAMNISSKLSSGSEHVQRQIENKHNVIGPASSDSGLLSRGPLLLHYRRGLEAERDDTLKSFPVLLGMTETYRATNPRDKIFALKSLVHNYAGLLINVDYSEHCETIYRRATARCYNQDRTFDLVGLYRFWFESSLSAEKPTAPSWVLDFTYNDAGHCGSLLINGADEKVTLDGFISENHLPRFQLENDVNGIHFCTPTTLLCTGRRVDRISYAITSPKLSDFTSFISLALQLLKYRESLLGLPITTEFDEPAKAAILYLVRFILLESGRPRSLEGLASTRGSKLTGKSIFITQKGLVGLATMPITQGDFIAWIHYSPIYLILREVKDQDNSLDDMQEHRIVARAIIYDKLVNGMEDIKALVKSVPTRKFKIV</sequence>
<name>A0ACC1P7B0_9PEZI</name>
<keyword evidence="2" id="KW-1185">Reference proteome</keyword>
<dbReference type="Proteomes" id="UP001143856">
    <property type="component" value="Unassembled WGS sequence"/>
</dbReference>
<proteinExistence type="predicted"/>
<reference evidence="1" key="1">
    <citation type="submission" date="2022-10" db="EMBL/GenBank/DDBJ databases">
        <title>Genome Sequence of Xylaria curta.</title>
        <authorList>
            <person name="Buettner E."/>
        </authorList>
    </citation>
    <scope>NUCLEOTIDE SEQUENCE</scope>
    <source>
        <strain evidence="1">Babe10</strain>
    </source>
</reference>
<evidence type="ECO:0000313" key="1">
    <source>
        <dbReference type="EMBL" id="KAJ2987001.1"/>
    </source>
</evidence>
<comment type="caution">
    <text evidence="1">The sequence shown here is derived from an EMBL/GenBank/DDBJ whole genome shotgun (WGS) entry which is preliminary data.</text>
</comment>
<accession>A0ACC1P7B0</accession>
<organism evidence="1 2">
    <name type="scientific">Xylaria curta</name>
    <dbReference type="NCBI Taxonomy" id="42375"/>
    <lineage>
        <taxon>Eukaryota</taxon>
        <taxon>Fungi</taxon>
        <taxon>Dikarya</taxon>
        <taxon>Ascomycota</taxon>
        <taxon>Pezizomycotina</taxon>
        <taxon>Sordariomycetes</taxon>
        <taxon>Xylariomycetidae</taxon>
        <taxon>Xylariales</taxon>
        <taxon>Xylariaceae</taxon>
        <taxon>Xylaria</taxon>
    </lineage>
</organism>
<protein>
    <submittedName>
        <fullName evidence="1">Uncharacterized protein</fullName>
    </submittedName>
</protein>
<dbReference type="EMBL" id="JAPDGR010000860">
    <property type="protein sequence ID" value="KAJ2987001.1"/>
    <property type="molecule type" value="Genomic_DNA"/>
</dbReference>